<reference evidence="7" key="2">
    <citation type="submission" date="2007-04" db="EMBL/GenBank/DDBJ databases">
        <title>The genome of the human body louse.</title>
        <authorList>
            <consortium name="The Human Body Louse Genome Consortium"/>
            <person name="Kirkness E."/>
            <person name="Walenz B."/>
            <person name="Hass B."/>
            <person name="Bruggner R."/>
            <person name="Strausberg R."/>
        </authorList>
    </citation>
    <scope>NUCLEOTIDE SEQUENCE</scope>
    <source>
        <strain evidence="7">USDA</strain>
    </source>
</reference>
<organism>
    <name type="scientific">Pediculus humanus subsp. corporis</name>
    <name type="common">Body louse</name>
    <dbReference type="NCBI Taxonomy" id="121224"/>
    <lineage>
        <taxon>Eukaryota</taxon>
        <taxon>Metazoa</taxon>
        <taxon>Ecdysozoa</taxon>
        <taxon>Arthropoda</taxon>
        <taxon>Hexapoda</taxon>
        <taxon>Insecta</taxon>
        <taxon>Pterygota</taxon>
        <taxon>Neoptera</taxon>
        <taxon>Paraneoptera</taxon>
        <taxon>Psocodea</taxon>
        <taxon>Troctomorpha</taxon>
        <taxon>Phthiraptera</taxon>
        <taxon>Anoplura</taxon>
        <taxon>Pediculidae</taxon>
        <taxon>Pediculus</taxon>
    </lineage>
</organism>
<dbReference type="InParanoid" id="E0VAB1"/>
<dbReference type="EMBL" id="DS235005">
    <property type="protein sequence ID" value="EEB10317.1"/>
    <property type="molecule type" value="Genomic_DNA"/>
</dbReference>
<dbReference type="FunFam" id="3.30.160.60:FF:000065">
    <property type="entry name" value="B-cell CLL/lymphoma 6, member B"/>
    <property type="match status" value="1"/>
</dbReference>
<dbReference type="PROSITE" id="PS00028">
    <property type="entry name" value="ZINC_FINGER_C2H2_1"/>
    <property type="match status" value="9"/>
</dbReference>
<keyword evidence="2" id="KW-0677">Repeat</keyword>
<accession>E0VAB1</accession>
<protein>
    <submittedName>
        <fullName evidence="7">Krueppel c2h2-type zinc finger protein, putative</fullName>
    </submittedName>
</protein>
<feature type="domain" description="C2H2-type" evidence="6">
    <location>
        <begin position="423"/>
        <end position="450"/>
    </location>
</feature>
<feature type="domain" description="C2H2-type" evidence="6">
    <location>
        <begin position="637"/>
        <end position="664"/>
    </location>
</feature>
<dbReference type="GO" id="GO:0000977">
    <property type="term" value="F:RNA polymerase II transcription regulatory region sequence-specific DNA binding"/>
    <property type="evidence" value="ECO:0007669"/>
    <property type="project" value="TreeGrafter"/>
</dbReference>
<feature type="domain" description="C2H2-type" evidence="6">
    <location>
        <begin position="609"/>
        <end position="636"/>
    </location>
</feature>
<dbReference type="GO" id="GO:0048598">
    <property type="term" value="P:embryonic morphogenesis"/>
    <property type="evidence" value="ECO:0007669"/>
    <property type="project" value="UniProtKB-ARBA"/>
</dbReference>
<reference evidence="8" key="3">
    <citation type="submission" date="2021-02" db="UniProtKB">
        <authorList>
            <consortium name="EnsemblMetazoa"/>
        </authorList>
    </citation>
    <scope>IDENTIFICATION</scope>
    <source>
        <strain evidence="8">USDA</strain>
    </source>
</reference>
<dbReference type="GeneID" id="8232290"/>
<dbReference type="VEuPathDB" id="VectorBase:PHUM033920"/>
<dbReference type="GO" id="GO:0008270">
    <property type="term" value="F:zinc ion binding"/>
    <property type="evidence" value="ECO:0007669"/>
    <property type="project" value="UniProtKB-KW"/>
</dbReference>
<evidence type="ECO:0000313" key="7">
    <source>
        <dbReference type="EMBL" id="EEB10317.1"/>
    </source>
</evidence>
<dbReference type="SMART" id="SM00355">
    <property type="entry name" value="ZnF_C2H2"/>
    <property type="match status" value="11"/>
</dbReference>
<evidence type="ECO:0000256" key="2">
    <source>
        <dbReference type="ARBA" id="ARBA00022737"/>
    </source>
</evidence>
<dbReference type="FunFam" id="3.30.160.60:FF:000624">
    <property type="entry name" value="zinc finger protein 697"/>
    <property type="match status" value="1"/>
</dbReference>
<dbReference type="eggNOG" id="KOG1721">
    <property type="taxonomic scope" value="Eukaryota"/>
</dbReference>
<gene>
    <name evidence="8" type="primary">8232290</name>
    <name evidence="7" type="ORF">Phum_PHUM033920</name>
</gene>
<dbReference type="GO" id="GO:0000981">
    <property type="term" value="F:DNA-binding transcription factor activity, RNA polymerase II-specific"/>
    <property type="evidence" value="ECO:0007669"/>
    <property type="project" value="TreeGrafter"/>
</dbReference>
<dbReference type="Pfam" id="PF00096">
    <property type="entry name" value="zf-C2H2"/>
    <property type="match status" value="6"/>
</dbReference>
<dbReference type="OrthoDB" id="8117402at2759"/>
<sequence length="992" mass="112738">MSVKKEKCFSNDNTEIINRQLITDIVGNPLIVHSGVMLSSEKVLKESSFANNVDNKTRKILFENKLWSLSDNTSSNSADCSMCKNLCFQCKGTCVTCKNPCQKCSVKHCNISTDTDDFDKYLDSQAKKIKIQVKVKTIGIDTCDLDSHFDYYRIDRKPIIIQKNVATDCIDLNVRTIVKKPIKNSIGIDTSDLLANTSRHFLSDDMSNEGGDQLSENNSFKEVIFDSCSTSDESDVDLITSCKLSKCRKLAKLHKVSLKEIKTANKVLFKCSICEKVFDKKSLGILHLGKCNKKFLSLELLVSHIQSNHSCLNVDVMKENENITKENISNNSTQKFHGNKIYQCAFCSNENESLVQFDSYKALYLHKKIKHGITRSKIKKNENKGEKKLRIKREFICLICGKQFKSSKALKDHSPVHTGEKNYHCDICNKSYTTSANLKIHKRTHTGARNFVCTVCNKAFHKKDSLKVHFRKHSGERPFQCDLCPMKFDRNYILKNHRYTHFSEKTFICPICGKTFTTHGGLNNHEKGHKKDPLVKKPRKPAVKPTLDAENAVICDVCGKIYSTKSNLRIHKFVHLGVKPFECTICHQTYAKKDSMLTHMRKHTDERPFACETCGMTFYRNHTLKTHLLRHTGERPHKCKICGKSFTQSSSLAYHVKNHDKKVERKRVVGNGTGKPKKKRILQGNNFETEESKIIFVNKKLNEEPSVMNNLRNSPSGNLEEEKTMSKESHFAFTVPEKEILILDKNLSVEFSKNIHGNKDVDHILNMDKDLSYHNNQYNLGKFNYYIAESHVFSVPKDSVKVKMEKNDGEVENLIISKNSSYITKEGTLITLNRNTNLKEEYLELRDQRLDLKGETGVPISGEILNAAFVSDENGQVIPFSSMTLQGINADNNVNSVISVDGEGKKGYSKGPKLTMLESKLSYNVPSSQRFQNDKNQIKSNCHIINLKDEKGSQKIQIELESPSFHYQNAVGEDGTLQGIPGFYTNVQTNEI</sequence>
<dbReference type="PANTHER" id="PTHR24379">
    <property type="entry name" value="KRAB AND ZINC FINGER DOMAIN-CONTAINING"/>
    <property type="match status" value="1"/>
</dbReference>
<name>E0VAB1_PEDHC</name>
<feature type="domain" description="C2H2-type" evidence="6">
    <location>
        <begin position="581"/>
        <end position="608"/>
    </location>
</feature>
<dbReference type="AlphaFoldDB" id="E0VAB1"/>
<evidence type="ECO:0000256" key="3">
    <source>
        <dbReference type="ARBA" id="ARBA00022771"/>
    </source>
</evidence>
<dbReference type="RefSeq" id="XP_002423055.1">
    <property type="nucleotide sequence ID" value="XM_002423010.1"/>
</dbReference>
<dbReference type="CTD" id="8232290"/>
<evidence type="ECO:0000256" key="1">
    <source>
        <dbReference type="ARBA" id="ARBA00022723"/>
    </source>
</evidence>
<keyword evidence="3 5" id="KW-0863">Zinc-finger</keyword>
<dbReference type="GO" id="GO:0005634">
    <property type="term" value="C:nucleus"/>
    <property type="evidence" value="ECO:0007669"/>
    <property type="project" value="TreeGrafter"/>
</dbReference>
<feature type="domain" description="C2H2-type" evidence="6">
    <location>
        <begin position="553"/>
        <end position="580"/>
    </location>
</feature>
<dbReference type="InterPro" id="IPR013087">
    <property type="entry name" value="Znf_C2H2_type"/>
</dbReference>
<feature type="domain" description="C2H2-type" evidence="6">
    <location>
        <begin position="507"/>
        <end position="534"/>
    </location>
</feature>
<dbReference type="Pfam" id="PF13894">
    <property type="entry name" value="zf-C2H2_4"/>
    <property type="match status" value="1"/>
</dbReference>
<dbReference type="FunFam" id="3.30.160.60:FF:000264">
    <property type="entry name" value="Zinc finger protein 236"/>
    <property type="match status" value="1"/>
</dbReference>
<feature type="domain" description="C2H2-type" evidence="6">
    <location>
        <begin position="451"/>
        <end position="478"/>
    </location>
</feature>
<dbReference type="InterPro" id="IPR036236">
    <property type="entry name" value="Znf_C2H2_sf"/>
</dbReference>
<feature type="domain" description="C2H2-type" evidence="6">
    <location>
        <begin position="395"/>
        <end position="422"/>
    </location>
</feature>
<dbReference type="PROSITE" id="PS50157">
    <property type="entry name" value="ZINC_FINGER_C2H2_2"/>
    <property type="match status" value="9"/>
</dbReference>
<dbReference type="EMBL" id="AAZO01000403">
    <property type="status" value="NOT_ANNOTATED_CDS"/>
    <property type="molecule type" value="Genomic_DNA"/>
</dbReference>
<proteinExistence type="predicted"/>
<dbReference type="HOGENOM" id="CLU_301337_0_0_1"/>
<dbReference type="Pfam" id="PF13912">
    <property type="entry name" value="zf-C2H2_6"/>
    <property type="match status" value="1"/>
</dbReference>
<dbReference type="EnsemblMetazoa" id="PHUM033920-RA">
    <property type="protein sequence ID" value="PHUM033920-PA"/>
    <property type="gene ID" value="PHUM033920"/>
</dbReference>
<dbReference type="PANTHER" id="PTHR24379:SF127">
    <property type="entry name" value="BLOODY FINGERS-RELATED"/>
    <property type="match status" value="1"/>
</dbReference>
<evidence type="ECO:0000259" key="6">
    <source>
        <dbReference type="PROSITE" id="PS50157"/>
    </source>
</evidence>
<reference evidence="7" key="1">
    <citation type="submission" date="2007-04" db="EMBL/GenBank/DDBJ databases">
        <title>Annotation of Pediculus humanus corporis strain USDA.</title>
        <authorList>
            <person name="Kirkness E."/>
            <person name="Hannick L."/>
            <person name="Hass B."/>
            <person name="Bruggner R."/>
            <person name="Lawson D."/>
            <person name="Bidwell S."/>
            <person name="Joardar V."/>
            <person name="Caler E."/>
            <person name="Walenz B."/>
            <person name="Inman J."/>
            <person name="Schobel S."/>
            <person name="Galinsky K."/>
            <person name="Amedeo P."/>
            <person name="Strausberg R."/>
        </authorList>
    </citation>
    <scope>NUCLEOTIDE SEQUENCE</scope>
    <source>
        <strain evidence="7">USDA</strain>
    </source>
</reference>
<dbReference type="KEGG" id="phu:Phum_PHUM033920"/>
<dbReference type="Proteomes" id="UP000009046">
    <property type="component" value="Unassembled WGS sequence"/>
</dbReference>
<dbReference type="FunFam" id="3.30.160.60:FF:000446">
    <property type="entry name" value="Zinc finger protein"/>
    <property type="match status" value="3"/>
</dbReference>
<feature type="domain" description="C2H2-type" evidence="6">
    <location>
        <begin position="479"/>
        <end position="506"/>
    </location>
</feature>
<dbReference type="SUPFAM" id="SSF57667">
    <property type="entry name" value="beta-beta-alpha zinc fingers"/>
    <property type="match status" value="5"/>
</dbReference>
<evidence type="ECO:0000256" key="5">
    <source>
        <dbReference type="PROSITE-ProRule" id="PRU00042"/>
    </source>
</evidence>
<keyword evidence="4" id="KW-0862">Zinc</keyword>
<dbReference type="Gene3D" id="3.30.160.60">
    <property type="entry name" value="Classic Zinc Finger"/>
    <property type="match status" value="9"/>
</dbReference>
<dbReference type="FunFam" id="3.30.160.60:FF:000100">
    <property type="entry name" value="Zinc finger 45-like"/>
    <property type="match status" value="1"/>
</dbReference>
<evidence type="ECO:0000313" key="8">
    <source>
        <dbReference type="EnsemblMetazoa" id="PHUM033920-PA"/>
    </source>
</evidence>
<keyword evidence="1" id="KW-0479">Metal-binding</keyword>
<evidence type="ECO:0000313" key="9">
    <source>
        <dbReference type="Proteomes" id="UP000009046"/>
    </source>
</evidence>
<keyword evidence="9" id="KW-1185">Reference proteome</keyword>
<evidence type="ECO:0000256" key="4">
    <source>
        <dbReference type="ARBA" id="ARBA00022833"/>
    </source>
</evidence>